<evidence type="ECO:0000313" key="2">
    <source>
        <dbReference type="EMBL" id="GAA2499678.1"/>
    </source>
</evidence>
<proteinExistence type="predicted"/>
<accession>A0ABP5ZRV5</accession>
<evidence type="ECO:0008006" key="4">
    <source>
        <dbReference type="Google" id="ProtNLM"/>
    </source>
</evidence>
<name>A0ABP5ZRV5_9ACTN</name>
<keyword evidence="1" id="KW-0812">Transmembrane</keyword>
<keyword evidence="1" id="KW-0472">Membrane</keyword>
<gene>
    <name evidence="2" type="ORF">GCM10010393_35070</name>
</gene>
<dbReference type="EMBL" id="BAAASR010000018">
    <property type="protein sequence ID" value="GAA2499678.1"/>
    <property type="molecule type" value="Genomic_DNA"/>
</dbReference>
<feature type="transmembrane region" description="Helical" evidence="1">
    <location>
        <begin position="33"/>
        <end position="53"/>
    </location>
</feature>
<comment type="caution">
    <text evidence="2">The sequence shown here is derived from an EMBL/GenBank/DDBJ whole genome shotgun (WGS) entry which is preliminary data.</text>
</comment>
<dbReference type="InterPro" id="IPR012340">
    <property type="entry name" value="NA-bd_OB-fold"/>
</dbReference>
<dbReference type="Proteomes" id="UP001499942">
    <property type="component" value="Unassembled WGS sequence"/>
</dbReference>
<protein>
    <recommendedName>
        <fullName evidence="4">NfeD-like C-terminal domain-containing protein</fullName>
    </recommendedName>
</protein>
<keyword evidence="1" id="KW-1133">Transmembrane helix</keyword>
<keyword evidence="3" id="KW-1185">Reference proteome</keyword>
<feature type="transmembrane region" description="Helical" evidence="1">
    <location>
        <begin position="90"/>
        <end position="111"/>
    </location>
</feature>
<evidence type="ECO:0000313" key="3">
    <source>
        <dbReference type="Proteomes" id="UP001499942"/>
    </source>
</evidence>
<organism evidence="2 3">
    <name type="scientific">Streptomyces gobitricini</name>
    <dbReference type="NCBI Taxonomy" id="68211"/>
    <lineage>
        <taxon>Bacteria</taxon>
        <taxon>Bacillati</taxon>
        <taxon>Actinomycetota</taxon>
        <taxon>Actinomycetes</taxon>
        <taxon>Kitasatosporales</taxon>
        <taxon>Streptomycetaceae</taxon>
        <taxon>Streptomyces</taxon>
    </lineage>
</organism>
<feature type="transmembrane region" description="Helical" evidence="1">
    <location>
        <begin position="65"/>
        <end position="84"/>
    </location>
</feature>
<reference evidence="3" key="1">
    <citation type="journal article" date="2019" name="Int. J. Syst. Evol. Microbiol.">
        <title>The Global Catalogue of Microorganisms (GCM) 10K type strain sequencing project: providing services to taxonomists for standard genome sequencing and annotation.</title>
        <authorList>
            <consortium name="The Broad Institute Genomics Platform"/>
            <consortium name="The Broad Institute Genome Sequencing Center for Infectious Disease"/>
            <person name="Wu L."/>
            <person name="Ma J."/>
        </authorList>
    </citation>
    <scope>NUCLEOTIDE SEQUENCE [LARGE SCALE GENOMIC DNA]</scope>
    <source>
        <strain evidence="3">JCM 5062</strain>
    </source>
</reference>
<evidence type="ECO:0000256" key="1">
    <source>
        <dbReference type="SAM" id="Phobius"/>
    </source>
</evidence>
<dbReference type="Gene3D" id="2.40.50.140">
    <property type="entry name" value="Nucleic acid-binding proteins"/>
    <property type="match status" value="1"/>
</dbReference>
<sequence length="193" mass="19784">MKIAGLRQCDSAHASEILRTTSGFTRGKGGARMGLFLVLGIAGIVLLACSLLFDGVLEGFLDGWLSLPVIAGFVSMLGFTGAIVSGTTGLGMVPATAAGALAGVAAGWLTWKLSRALMDDRTSAAPRGDDLIGTSGSVVTAIPADGYGEVLLRVAGQPVKYAAKSAAPLRRGAEVWVEEALSPSSVRVRPVER</sequence>